<keyword evidence="3" id="KW-0804">Transcription</keyword>
<dbReference type="EMBL" id="NHNI01000001">
    <property type="protein sequence ID" value="OZY87427.1"/>
    <property type="molecule type" value="Genomic_DNA"/>
</dbReference>
<feature type="transmembrane region" description="Helical" evidence="4">
    <location>
        <begin position="148"/>
        <end position="169"/>
    </location>
</feature>
<accession>A0A266QC27</accession>
<dbReference type="AlphaFoldDB" id="A0A266QC27"/>
<evidence type="ECO:0000256" key="1">
    <source>
        <dbReference type="ARBA" id="ARBA00023015"/>
    </source>
</evidence>
<dbReference type="PANTHER" id="PTHR43280">
    <property type="entry name" value="ARAC-FAMILY TRANSCRIPTIONAL REGULATOR"/>
    <property type="match status" value="1"/>
</dbReference>
<reference evidence="7" key="1">
    <citation type="submission" date="2017-05" db="EMBL/GenBank/DDBJ databases">
        <authorList>
            <person name="Barney B.M."/>
        </authorList>
    </citation>
    <scope>NUCLEOTIDE SEQUENCE [LARGE SCALE GENOMIC DNA]</scope>
    <source>
        <strain evidence="7">PSBB022</strain>
    </source>
</reference>
<dbReference type="PROSITE" id="PS01124">
    <property type="entry name" value="HTH_ARAC_FAMILY_2"/>
    <property type="match status" value="1"/>
</dbReference>
<keyword evidence="4" id="KW-0812">Transmembrane</keyword>
<dbReference type="InterPro" id="IPR009057">
    <property type="entry name" value="Homeodomain-like_sf"/>
</dbReference>
<feature type="transmembrane region" description="Helical" evidence="4">
    <location>
        <begin position="189"/>
        <end position="210"/>
    </location>
</feature>
<dbReference type="GO" id="GO:0003700">
    <property type="term" value="F:DNA-binding transcription factor activity"/>
    <property type="evidence" value="ECO:0007669"/>
    <property type="project" value="InterPro"/>
</dbReference>
<sequence length="388" mass="44452">MKTPIFNIHDLILVLTLAVCGLLGIFQWLLSKQKALASPLLTGFFVCVGASALCNLLLWNDYINSHNEMAKMALTLGLALSVAGKSIFLYLYVVAITRENFSLRPKHSWHFLHFALVALWVMLGGLDSDRLRFLPNSHTEYSWLITNYLWHYLKYLPVIYSAAAVVQIYRYKQQLKQFYSSLSLQGPYWLLLLTLGFALNWFWSLVVHLLGQSVSWVVADGFGILDNYITFLLVNALFVYNLRYAHELLLTRDTPIAKEPEIASAPSPEAIARIRNTMETQQLYLTQNLTIEDFARHVGIHYREVSSIINSEFNTNFFEFVNEYRVNRAKQLLLDPAFARMTILDILLESGFNSKSSFHRFFKRYTGMSAAEFRKQGALPDSPPPAPE</sequence>
<dbReference type="Pfam" id="PF12833">
    <property type="entry name" value="HTH_18"/>
    <property type="match status" value="1"/>
</dbReference>
<feature type="transmembrane region" description="Helical" evidence="4">
    <location>
        <begin position="222"/>
        <end position="242"/>
    </location>
</feature>
<keyword evidence="2" id="KW-0238">DNA-binding</keyword>
<dbReference type="PROSITE" id="PS00041">
    <property type="entry name" value="HTH_ARAC_FAMILY_1"/>
    <property type="match status" value="1"/>
</dbReference>
<evidence type="ECO:0000313" key="6">
    <source>
        <dbReference type="EMBL" id="OZY87427.1"/>
    </source>
</evidence>
<evidence type="ECO:0000256" key="2">
    <source>
        <dbReference type="ARBA" id="ARBA00023125"/>
    </source>
</evidence>
<gene>
    <name evidence="6" type="ORF">CBP51_10750</name>
</gene>
<keyword evidence="7" id="KW-1185">Reference proteome</keyword>
<comment type="caution">
    <text evidence="6">The sequence shown here is derived from an EMBL/GenBank/DDBJ whole genome shotgun (WGS) entry which is preliminary data.</text>
</comment>
<name>A0A266QC27_9GAMM</name>
<keyword evidence="4" id="KW-0472">Membrane</keyword>
<protein>
    <submittedName>
        <fullName evidence="6">AraC family transcriptional regulator</fullName>
    </submittedName>
</protein>
<dbReference type="GO" id="GO:0043565">
    <property type="term" value="F:sequence-specific DNA binding"/>
    <property type="evidence" value="ECO:0007669"/>
    <property type="project" value="InterPro"/>
</dbReference>
<evidence type="ECO:0000256" key="3">
    <source>
        <dbReference type="ARBA" id="ARBA00023163"/>
    </source>
</evidence>
<evidence type="ECO:0000256" key="4">
    <source>
        <dbReference type="SAM" id="Phobius"/>
    </source>
</evidence>
<dbReference type="SUPFAM" id="SSF46689">
    <property type="entry name" value="Homeodomain-like"/>
    <property type="match status" value="1"/>
</dbReference>
<feature type="transmembrane region" description="Helical" evidence="4">
    <location>
        <begin position="72"/>
        <end position="97"/>
    </location>
</feature>
<dbReference type="InterPro" id="IPR018060">
    <property type="entry name" value="HTH_AraC"/>
</dbReference>
<dbReference type="PANTHER" id="PTHR43280:SF29">
    <property type="entry name" value="ARAC-FAMILY TRANSCRIPTIONAL REGULATOR"/>
    <property type="match status" value="1"/>
</dbReference>
<feature type="transmembrane region" description="Helical" evidence="4">
    <location>
        <begin position="37"/>
        <end position="60"/>
    </location>
</feature>
<feature type="domain" description="HTH araC/xylS-type" evidence="5">
    <location>
        <begin position="275"/>
        <end position="376"/>
    </location>
</feature>
<keyword evidence="4" id="KW-1133">Transmembrane helix</keyword>
<dbReference type="Gene3D" id="1.10.10.60">
    <property type="entry name" value="Homeodomain-like"/>
    <property type="match status" value="2"/>
</dbReference>
<keyword evidence="1" id="KW-0805">Transcription regulation</keyword>
<proteinExistence type="predicted"/>
<evidence type="ECO:0000259" key="5">
    <source>
        <dbReference type="PROSITE" id="PS01124"/>
    </source>
</evidence>
<evidence type="ECO:0000313" key="7">
    <source>
        <dbReference type="Proteomes" id="UP000216101"/>
    </source>
</evidence>
<dbReference type="Proteomes" id="UP000216101">
    <property type="component" value="Unassembled WGS sequence"/>
</dbReference>
<dbReference type="SMART" id="SM00342">
    <property type="entry name" value="HTH_ARAC"/>
    <property type="match status" value="1"/>
</dbReference>
<dbReference type="InterPro" id="IPR018062">
    <property type="entry name" value="HTH_AraC-typ_CS"/>
</dbReference>
<dbReference type="RefSeq" id="WP_094984835.1">
    <property type="nucleotide sequence ID" value="NZ_NHNI01000001.1"/>
</dbReference>
<feature type="transmembrane region" description="Helical" evidence="4">
    <location>
        <begin position="12"/>
        <end position="30"/>
    </location>
</feature>
<organism evidence="6 7">
    <name type="scientific">Cellvibrio mixtus</name>
    <dbReference type="NCBI Taxonomy" id="39650"/>
    <lineage>
        <taxon>Bacteria</taxon>
        <taxon>Pseudomonadati</taxon>
        <taxon>Pseudomonadota</taxon>
        <taxon>Gammaproteobacteria</taxon>
        <taxon>Cellvibrionales</taxon>
        <taxon>Cellvibrionaceae</taxon>
        <taxon>Cellvibrio</taxon>
    </lineage>
</organism>
<feature type="transmembrane region" description="Helical" evidence="4">
    <location>
        <begin position="109"/>
        <end position="128"/>
    </location>
</feature>